<sequence length="216" mass="23360">MHGNGGQPAAGGSESALSREGQPGPSGPAHGASNFKSTLSKKILHPDHQRCSGHQQVHGRWKPLTAERSGLVSLELQSLYRCVAARILALPRYDLQLRTIPKALVSRMCRTCGPINPSLPRRSDPATPPSTGEASYKKAWLPLLPADPEPQEGVLDCKMARRARRPRGRFYAFEEDGGTTSSDFDEDINFDIGGDSGIVDELLGKPFTTPAPVRIV</sequence>
<protein>
    <submittedName>
        <fullName evidence="2">VP2</fullName>
    </submittedName>
</protein>
<name>C4P7F8_9VIRU</name>
<reference evidence="2" key="1">
    <citation type="submission" date="2009-04" db="EMBL/GenBank/DDBJ databases">
        <title>Genetic analysis of chicken anemia virus from south India.</title>
        <authorList>
            <person name="Manoharan S."/>
            <person name="Jayalakshmi E.T."/>
            <person name="Kumanan K."/>
        </authorList>
    </citation>
    <scope>NUCLEOTIDE SEQUENCE</scope>
    <source>
        <strain evidence="2">INDKA06</strain>
    </source>
</reference>
<evidence type="ECO:0000313" key="2">
    <source>
        <dbReference type="EMBL" id="ACR20000.1"/>
    </source>
</evidence>
<proteinExistence type="predicted"/>
<organism evidence="2">
    <name type="scientific">Chicken anemia virus</name>
    <dbReference type="NCBI Taxonomy" id="12618"/>
    <lineage>
        <taxon>Viruses</taxon>
        <taxon>Monodnaviria</taxon>
        <taxon>Shotokuvirae</taxon>
        <taxon>Commensaviricota</taxon>
        <taxon>Cardeaviricetes</taxon>
        <taxon>Sanitavirales</taxon>
        <taxon>Anelloviridae</taxon>
        <taxon>Gyrovirus</taxon>
        <taxon>Gyrovirus chickenanemia</taxon>
    </lineage>
</organism>
<evidence type="ECO:0000256" key="1">
    <source>
        <dbReference type="SAM" id="MobiDB-lite"/>
    </source>
</evidence>
<dbReference type="EMBL" id="FJ896819">
    <property type="protein sequence ID" value="ACR20000.1"/>
    <property type="molecule type" value="Genomic_DNA"/>
</dbReference>
<feature type="region of interest" description="Disordered" evidence="1">
    <location>
        <begin position="1"/>
        <end position="34"/>
    </location>
</feature>
<accession>C4P7F8</accession>